<sequence length="301" mass="31680">MNTTSNNIPGAAPSAVAGPAREEIAALRAEHGITSSGRGVKEFEQVDAFVRAVLQRWGAAPALEAPAAPAKPAPVEPVTPPVIDAKAMKEAFDSATAEGKSFNDALRAAACATIWRRAKRPDGAPDAVGAALVSIAVDCALHAEERHSYLPNTPAQAATWRPHEWVLKAMSRAISFDHMMNQVAPAAPAETELMQALRDLVNALRERHYGRMPEEVQSAYDKAWAIVFAGPAHVAAPAAPAVDTRDAALQQAIAAMQLAESSHGAMLMSDPPQEMWKCYGVSRSLQEAISAAQAAAKGAAS</sequence>
<proteinExistence type="predicted"/>
<protein>
    <submittedName>
        <fullName evidence="1">Uncharacterized protein</fullName>
    </submittedName>
</protein>
<dbReference type="AlphaFoldDB" id="A0AAJ2R5S0"/>
<name>A0AAJ2R5S0_DELAC</name>
<evidence type="ECO:0000313" key="1">
    <source>
        <dbReference type="EMBL" id="MDX4956214.1"/>
    </source>
</evidence>
<evidence type="ECO:0000313" key="2">
    <source>
        <dbReference type="Proteomes" id="UP001287445"/>
    </source>
</evidence>
<accession>A0AAJ2R5S0</accession>
<gene>
    <name evidence="1" type="ORF">SGN30_22600</name>
</gene>
<dbReference type="Proteomes" id="UP001287445">
    <property type="component" value="Unassembled WGS sequence"/>
</dbReference>
<organism evidence="1 2">
    <name type="scientific">Delftia acidovorans</name>
    <name type="common">Pseudomonas acidovorans</name>
    <name type="synonym">Comamonas acidovorans</name>
    <dbReference type="NCBI Taxonomy" id="80866"/>
    <lineage>
        <taxon>Bacteria</taxon>
        <taxon>Pseudomonadati</taxon>
        <taxon>Pseudomonadota</taxon>
        <taxon>Betaproteobacteria</taxon>
        <taxon>Burkholderiales</taxon>
        <taxon>Comamonadaceae</taxon>
        <taxon>Delftia</taxon>
    </lineage>
</organism>
<comment type="caution">
    <text evidence="1">The sequence shown here is derived from an EMBL/GenBank/DDBJ whole genome shotgun (WGS) entry which is preliminary data.</text>
</comment>
<reference evidence="1" key="1">
    <citation type="submission" date="2023-11" db="EMBL/GenBank/DDBJ databases">
        <title>Identification and selenium tolerance of Delftia acidovorans R3-25.</title>
        <authorList>
            <person name="Zhang S."/>
            <person name="Liu Y."/>
            <person name="Guo Y."/>
        </authorList>
    </citation>
    <scope>NUCLEOTIDE SEQUENCE</scope>
    <source>
        <strain evidence="1">R3-25</strain>
    </source>
</reference>
<dbReference type="RefSeq" id="WP_319075615.1">
    <property type="nucleotide sequence ID" value="NZ_JAWWMZ010000010.1"/>
</dbReference>
<dbReference type="EMBL" id="JAWWMZ010000010">
    <property type="protein sequence ID" value="MDX4956214.1"/>
    <property type="molecule type" value="Genomic_DNA"/>
</dbReference>